<comment type="caution">
    <text evidence="12">The sequence shown here is derived from an EMBL/GenBank/DDBJ whole genome shotgun (WGS) entry which is preliminary data.</text>
</comment>
<evidence type="ECO:0000256" key="7">
    <source>
        <dbReference type="ARBA" id="ARBA00022792"/>
    </source>
</evidence>
<dbReference type="GO" id="GO:0032981">
    <property type="term" value="P:mitochondrial respiratory chain complex I assembly"/>
    <property type="evidence" value="ECO:0007669"/>
    <property type="project" value="TreeGrafter"/>
</dbReference>
<keyword evidence="9" id="KW-0249">Electron transport</keyword>
<dbReference type="Proteomes" id="UP000288716">
    <property type="component" value="Unassembled WGS sequence"/>
</dbReference>
<evidence type="ECO:0000256" key="9">
    <source>
        <dbReference type="ARBA" id="ARBA00022982"/>
    </source>
</evidence>
<comment type="subunit">
    <text evidence="4">Complex I is composed of 45 different subunits.</text>
</comment>
<evidence type="ECO:0000256" key="6">
    <source>
        <dbReference type="ARBA" id="ARBA00022660"/>
    </source>
</evidence>
<evidence type="ECO:0000256" key="5">
    <source>
        <dbReference type="ARBA" id="ARBA00022448"/>
    </source>
</evidence>
<evidence type="ECO:0000313" key="13">
    <source>
        <dbReference type="Proteomes" id="UP000288716"/>
    </source>
</evidence>
<name>A0A443SPY6_9ACAR</name>
<evidence type="ECO:0000313" key="12">
    <source>
        <dbReference type="EMBL" id="RWS29588.1"/>
    </source>
</evidence>
<comment type="function">
    <text evidence="1">Accessory subunit of the mitochondrial membrane respiratory chain NADH dehydrogenase (Complex I), that is believed not to be involved in catalysis. Complex I functions in the transfer of electrons from NADH to the respiratory chain. The immediate electron acceptor for the enzyme is believed to be ubiquinone.</text>
</comment>
<keyword evidence="8" id="KW-0809">Transit peptide</keyword>
<protein>
    <submittedName>
        <fullName evidence="12">NADH dehydrogenase [ubiquinone] 1 beta subcomplex subunit 2-like protein</fullName>
    </submittedName>
</protein>
<keyword evidence="10" id="KW-0496">Mitochondrion</keyword>
<comment type="similarity">
    <text evidence="3">Belongs to the complex I NDUFB2 subunit family.</text>
</comment>
<dbReference type="AlphaFoldDB" id="A0A443SPY6"/>
<dbReference type="GO" id="GO:0045271">
    <property type="term" value="C:respiratory chain complex I"/>
    <property type="evidence" value="ECO:0007669"/>
    <property type="project" value="InterPro"/>
</dbReference>
<dbReference type="EMBL" id="NCKV01000848">
    <property type="protein sequence ID" value="RWS29588.1"/>
    <property type="molecule type" value="Genomic_DNA"/>
</dbReference>
<comment type="subcellular location">
    <subcellularLocation>
        <location evidence="2">Mitochondrion inner membrane</location>
        <topology evidence="2">Peripheral membrane protein</topology>
        <orientation evidence="2">Matrix side</orientation>
    </subcellularLocation>
</comment>
<proteinExistence type="inferred from homology"/>
<dbReference type="Pfam" id="PF14813">
    <property type="entry name" value="NADH_B2"/>
    <property type="match status" value="1"/>
</dbReference>
<keyword evidence="13" id="KW-1185">Reference proteome</keyword>
<gene>
    <name evidence="12" type="ORF">B4U80_02400</name>
</gene>
<reference evidence="12 13" key="1">
    <citation type="journal article" date="2018" name="Gigascience">
        <title>Genomes of trombidid mites reveal novel predicted allergens and laterally-transferred genes associated with secondary metabolism.</title>
        <authorList>
            <person name="Dong X."/>
            <person name="Chaisiri K."/>
            <person name="Xia D."/>
            <person name="Armstrong S.D."/>
            <person name="Fang Y."/>
            <person name="Donnelly M.J."/>
            <person name="Kadowaki T."/>
            <person name="McGarry J.W."/>
            <person name="Darby A.C."/>
            <person name="Makepeace B.L."/>
        </authorList>
    </citation>
    <scope>NUCLEOTIDE SEQUENCE [LARGE SCALE GENOMIC DNA]</scope>
    <source>
        <strain evidence="12">UoL-UT</strain>
    </source>
</reference>
<dbReference type="PANTHER" id="PTHR15223">
    <property type="entry name" value="NADH-UBIQUINONE OXIDOREDUCTASE AGGG SUBUNIT"/>
    <property type="match status" value="1"/>
</dbReference>
<accession>A0A443SPY6</accession>
<sequence length="149" mass="17163">MFGTILCKSNAPIRRRITGNVLSIVKNSKRYGGGGGSGMWEQFNGYREPNYMPWFKFEKRLATLLGCFGYTWMFYHCYYYPGHLFGEWEEPDLSKWSDEELGIPPDEDGLAPVIPNVRSIHIPGGPTLTRNKEPYILKEFFGDTGVYKF</sequence>
<organism evidence="12 13">
    <name type="scientific">Leptotrombidium deliense</name>
    <dbReference type="NCBI Taxonomy" id="299467"/>
    <lineage>
        <taxon>Eukaryota</taxon>
        <taxon>Metazoa</taxon>
        <taxon>Ecdysozoa</taxon>
        <taxon>Arthropoda</taxon>
        <taxon>Chelicerata</taxon>
        <taxon>Arachnida</taxon>
        <taxon>Acari</taxon>
        <taxon>Acariformes</taxon>
        <taxon>Trombidiformes</taxon>
        <taxon>Prostigmata</taxon>
        <taxon>Anystina</taxon>
        <taxon>Parasitengona</taxon>
        <taxon>Trombiculoidea</taxon>
        <taxon>Trombiculidae</taxon>
        <taxon>Leptotrombidium</taxon>
    </lineage>
</organism>
<evidence type="ECO:0000256" key="3">
    <source>
        <dbReference type="ARBA" id="ARBA00005923"/>
    </source>
</evidence>
<evidence type="ECO:0000256" key="10">
    <source>
        <dbReference type="ARBA" id="ARBA00023128"/>
    </source>
</evidence>
<evidence type="ECO:0000256" key="8">
    <source>
        <dbReference type="ARBA" id="ARBA00022946"/>
    </source>
</evidence>
<dbReference type="OrthoDB" id="6241903at2759"/>
<keyword evidence="7" id="KW-0999">Mitochondrion inner membrane</keyword>
<dbReference type="VEuPathDB" id="VectorBase:LDEU002454"/>
<dbReference type="GO" id="GO:0005743">
    <property type="term" value="C:mitochondrial inner membrane"/>
    <property type="evidence" value="ECO:0007669"/>
    <property type="project" value="UniProtKB-SubCell"/>
</dbReference>
<dbReference type="PANTHER" id="PTHR15223:SF1">
    <property type="entry name" value="NADH DEHYDROGENASE [UBIQUINONE] 1 BETA SUBCOMPLEX SUBUNIT 2, MITOCHONDRIAL"/>
    <property type="match status" value="1"/>
</dbReference>
<evidence type="ECO:0000256" key="1">
    <source>
        <dbReference type="ARBA" id="ARBA00003195"/>
    </source>
</evidence>
<keyword evidence="12" id="KW-0830">Ubiquinone</keyword>
<keyword evidence="5" id="KW-0813">Transport</keyword>
<evidence type="ECO:0000256" key="4">
    <source>
        <dbReference type="ARBA" id="ARBA00011533"/>
    </source>
</evidence>
<keyword evidence="6" id="KW-0679">Respiratory chain</keyword>
<evidence type="ECO:0000256" key="2">
    <source>
        <dbReference type="ARBA" id="ARBA00004443"/>
    </source>
</evidence>
<dbReference type="InterPro" id="IPR026627">
    <property type="entry name" value="NDUFB2_animal"/>
</dbReference>
<keyword evidence="11" id="KW-0472">Membrane</keyword>
<evidence type="ECO:0000256" key="11">
    <source>
        <dbReference type="ARBA" id="ARBA00023136"/>
    </source>
</evidence>